<gene>
    <name evidence="1" type="ORF">J7T32_012565</name>
</gene>
<dbReference type="RefSeq" id="WP_209244680.1">
    <property type="nucleotide sequence ID" value="NZ_JAGHKT020000061.1"/>
</dbReference>
<name>A0A8X8GTS5_STAHO</name>
<dbReference type="Proteomes" id="UP000665944">
    <property type="component" value="Unassembled WGS sequence"/>
</dbReference>
<proteinExistence type="predicted"/>
<evidence type="ECO:0000313" key="1">
    <source>
        <dbReference type="EMBL" id="MCM5673554.1"/>
    </source>
</evidence>
<organism evidence="1 2">
    <name type="scientific">Staphylococcus hominis</name>
    <dbReference type="NCBI Taxonomy" id="1290"/>
    <lineage>
        <taxon>Bacteria</taxon>
        <taxon>Bacillati</taxon>
        <taxon>Bacillota</taxon>
        <taxon>Bacilli</taxon>
        <taxon>Bacillales</taxon>
        <taxon>Staphylococcaceae</taxon>
        <taxon>Staphylococcus</taxon>
    </lineage>
</organism>
<dbReference type="AlphaFoldDB" id="A0A8X8GTS5"/>
<sequence>MSNYEKMWVSLRSSLNTRIRQYQNADCVTGLDEIAETELDAWQGIVQEMEGLERKFEEEQ</sequence>
<evidence type="ECO:0000313" key="2">
    <source>
        <dbReference type="Proteomes" id="UP000665944"/>
    </source>
</evidence>
<reference evidence="1 2" key="1">
    <citation type="submission" date="2022-06" db="EMBL/GenBank/DDBJ databases">
        <title>Staphylococcus hominis ShoR14 genome sequence.</title>
        <authorList>
            <person name="Yeo C.C."/>
            <person name="Chew C.H."/>
            <person name="Che Hamzah A.M."/>
            <person name="Al-Trad E.I."/>
        </authorList>
    </citation>
    <scope>NUCLEOTIDE SEQUENCE [LARGE SCALE GENOMIC DNA]</scope>
    <source>
        <strain evidence="1 2">ShoR14</strain>
    </source>
</reference>
<keyword evidence="2" id="KW-1185">Reference proteome</keyword>
<accession>A0A8X8GTS5</accession>
<comment type="caution">
    <text evidence="1">The sequence shown here is derived from an EMBL/GenBank/DDBJ whole genome shotgun (WGS) entry which is preliminary data.</text>
</comment>
<dbReference type="EMBL" id="JAGHKT020000061">
    <property type="protein sequence ID" value="MCM5673554.1"/>
    <property type="molecule type" value="Genomic_DNA"/>
</dbReference>
<protein>
    <submittedName>
        <fullName evidence="1">Uncharacterized protein</fullName>
    </submittedName>
</protein>